<dbReference type="InterPro" id="IPR023393">
    <property type="entry name" value="START-like_dom_sf"/>
</dbReference>
<protein>
    <submittedName>
        <fullName evidence="1">Uncharacterized protein</fullName>
    </submittedName>
</protein>
<dbReference type="AlphaFoldDB" id="A0A2M9YNT6"/>
<name>A0A2M9YNT6_9LEPT</name>
<accession>A0A2M9YNT6</accession>
<evidence type="ECO:0000313" key="2">
    <source>
        <dbReference type="Proteomes" id="UP000232188"/>
    </source>
</evidence>
<evidence type="ECO:0000313" key="1">
    <source>
        <dbReference type="EMBL" id="PJZ53195.1"/>
    </source>
</evidence>
<dbReference type="Proteomes" id="UP000232188">
    <property type="component" value="Unassembled WGS sequence"/>
</dbReference>
<comment type="caution">
    <text evidence="1">The sequence shown here is derived from an EMBL/GenBank/DDBJ whole genome shotgun (WGS) entry which is preliminary data.</text>
</comment>
<dbReference type="SUPFAM" id="SSF55961">
    <property type="entry name" value="Bet v1-like"/>
    <property type="match status" value="1"/>
</dbReference>
<reference evidence="1 2" key="1">
    <citation type="submission" date="2017-07" db="EMBL/GenBank/DDBJ databases">
        <title>Leptospira spp. isolated from tropical soils.</title>
        <authorList>
            <person name="Thibeaux R."/>
            <person name="Iraola G."/>
            <person name="Ferres I."/>
            <person name="Bierque E."/>
            <person name="Girault D."/>
            <person name="Soupe-Gilbert M.-E."/>
            <person name="Picardeau M."/>
            <person name="Goarant C."/>
        </authorList>
    </citation>
    <scope>NUCLEOTIDE SEQUENCE [LARGE SCALE GENOMIC DNA]</scope>
    <source>
        <strain evidence="1 2">FH2-B-C1</strain>
    </source>
</reference>
<dbReference type="Gene3D" id="3.30.530.20">
    <property type="match status" value="1"/>
</dbReference>
<gene>
    <name evidence="1" type="ORF">CH380_10305</name>
</gene>
<proteinExistence type="predicted"/>
<sequence>MESVFICKSIFDCSVEKLFSFHESPEGFESLVSTDPGVKVIQRPKNIRPGAVAILKVHPFPFFSWTWIAEHLEYSQNERFTDIQKEGPFPFFLHEHLFSSVDGNRSQLEDRIFFEAPLHFLSSKIVLSMLKKQFLKRHEITSKQLSVFWKNLFCGPMDSF</sequence>
<dbReference type="EMBL" id="NPDV01000008">
    <property type="protein sequence ID" value="PJZ53195.1"/>
    <property type="molecule type" value="Genomic_DNA"/>
</dbReference>
<organism evidence="1 2">
    <name type="scientific">Leptospira adleri</name>
    <dbReference type="NCBI Taxonomy" id="2023186"/>
    <lineage>
        <taxon>Bacteria</taxon>
        <taxon>Pseudomonadati</taxon>
        <taxon>Spirochaetota</taxon>
        <taxon>Spirochaetia</taxon>
        <taxon>Leptospirales</taxon>
        <taxon>Leptospiraceae</taxon>
        <taxon>Leptospira</taxon>
    </lineage>
</organism>